<dbReference type="Pfam" id="PF00095">
    <property type="entry name" value="WAP"/>
    <property type="match status" value="1"/>
</dbReference>
<protein>
    <recommendedName>
        <fullName evidence="3">WAP domain-containing protein</fullName>
    </recommendedName>
</protein>
<dbReference type="PRINTS" id="PR00003">
    <property type="entry name" value="4DISULPHCORE"/>
</dbReference>
<evidence type="ECO:0000259" key="3">
    <source>
        <dbReference type="PROSITE" id="PS51390"/>
    </source>
</evidence>
<dbReference type="GO" id="GO:0045087">
    <property type="term" value="P:innate immune response"/>
    <property type="evidence" value="ECO:0007669"/>
    <property type="project" value="TreeGrafter"/>
</dbReference>
<reference evidence="4" key="1">
    <citation type="submission" date="2025-08" db="UniProtKB">
        <authorList>
            <consortium name="Ensembl"/>
        </authorList>
    </citation>
    <scope>IDENTIFICATION</scope>
</reference>
<dbReference type="PANTHER" id="PTHR19441">
    <property type="entry name" value="WHEY ACDIC PROTEIN WAP"/>
    <property type="match status" value="1"/>
</dbReference>
<evidence type="ECO:0000313" key="4">
    <source>
        <dbReference type="Ensembl" id="ENSPMGP00000008179.1"/>
    </source>
</evidence>
<sequence>MLLTLENMFLVSGVTSPDLTCNFIFTEPKPGSCPRPVPHFIICRKGCTDDRQCPRNLKCCYSNCGFQCVPPEHV</sequence>
<keyword evidence="5" id="KW-1185">Reference proteome</keyword>
<keyword evidence="1" id="KW-0732">Signal</keyword>
<evidence type="ECO:0000256" key="1">
    <source>
        <dbReference type="ARBA" id="ARBA00022729"/>
    </source>
</evidence>
<dbReference type="InterPro" id="IPR036645">
    <property type="entry name" value="Elafin-like_sf"/>
</dbReference>
<dbReference type="Ensembl" id="ENSPMGT00000008700.1">
    <property type="protein sequence ID" value="ENSPMGP00000008179.1"/>
    <property type="gene ID" value="ENSPMGG00000006769.1"/>
</dbReference>
<dbReference type="InterPro" id="IPR050514">
    <property type="entry name" value="WAP_four-disulfide_core"/>
</dbReference>
<proteinExistence type="predicted"/>
<dbReference type="SUPFAM" id="SSF57256">
    <property type="entry name" value="Elafin-like"/>
    <property type="match status" value="1"/>
</dbReference>
<dbReference type="GO" id="GO:0019731">
    <property type="term" value="P:antibacterial humoral response"/>
    <property type="evidence" value="ECO:0007669"/>
    <property type="project" value="TreeGrafter"/>
</dbReference>
<dbReference type="PROSITE" id="PS51390">
    <property type="entry name" value="WAP"/>
    <property type="match status" value="1"/>
</dbReference>
<dbReference type="PANTHER" id="PTHR19441:SF30">
    <property type="entry name" value="ELAFIN"/>
    <property type="match status" value="1"/>
</dbReference>
<dbReference type="Proteomes" id="UP000261520">
    <property type="component" value="Unplaced"/>
</dbReference>
<organism evidence="4 5">
    <name type="scientific">Periophthalmus magnuspinnatus</name>
    <dbReference type="NCBI Taxonomy" id="409849"/>
    <lineage>
        <taxon>Eukaryota</taxon>
        <taxon>Metazoa</taxon>
        <taxon>Chordata</taxon>
        <taxon>Craniata</taxon>
        <taxon>Vertebrata</taxon>
        <taxon>Euteleostomi</taxon>
        <taxon>Actinopterygii</taxon>
        <taxon>Neopterygii</taxon>
        <taxon>Teleostei</taxon>
        <taxon>Neoteleostei</taxon>
        <taxon>Acanthomorphata</taxon>
        <taxon>Gobiaria</taxon>
        <taxon>Gobiiformes</taxon>
        <taxon>Gobioidei</taxon>
        <taxon>Gobiidae</taxon>
        <taxon>Oxudercinae</taxon>
        <taxon>Periophthalmus</taxon>
    </lineage>
</organism>
<dbReference type="InterPro" id="IPR008197">
    <property type="entry name" value="WAP_dom"/>
</dbReference>
<dbReference type="GO" id="GO:0005615">
    <property type="term" value="C:extracellular space"/>
    <property type="evidence" value="ECO:0007669"/>
    <property type="project" value="TreeGrafter"/>
</dbReference>
<name>A0A3B3ZUQ4_9GOBI</name>
<dbReference type="GO" id="GO:0004867">
    <property type="term" value="F:serine-type endopeptidase inhibitor activity"/>
    <property type="evidence" value="ECO:0007669"/>
    <property type="project" value="TreeGrafter"/>
</dbReference>
<dbReference type="Gene3D" id="4.10.75.10">
    <property type="entry name" value="Elafin-like"/>
    <property type="match status" value="1"/>
</dbReference>
<keyword evidence="2" id="KW-1015">Disulfide bond</keyword>
<evidence type="ECO:0000313" key="5">
    <source>
        <dbReference type="Proteomes" id="UP000261520"/>
    </source>
</evidence>
<dbReference type="AlphaFoldDB" id="A0A3B3ZUQ4"/>
<dbReference type="SMART" id="SM00217">
    <property type="entry name" value="WAP"/>
    <property type="match status" value="1"/>
</dbReference>
<reference evidence="4" key="2">
    <citation type="submission" date="2025-09" db="UniProtKB">
        <authorList>
            <consortium name="Ensembl"/>
        </authorList>
    </citation>
    <scope>IDENTIFICATION</scope>
</reference>
<accession>A0A3B3ZUQ4</accession>
<feature type="domain" description="WAP" evidence="3">
    <location>
        <begin position="26"/>
        <end position="72"/>
    </location>
</feature>
<evidence type="ECO:0000256" key="2">
    <source>
        <dbReference type="ARBA" id="ARBA00023157"/>
    </source>
</evidence>